<comment type="subcellular location">
    <subcellularLocation>
        <location evidence="1">Membrane</location>
    </subcellularLocation>
</comment>
<dbReference type="Gene3D" id="1.20.1070.10">
    <property type="entry name" value="Rhodopsin 7-helix transmembrane proteins"/>
    <property type="match status" value="1"/>
</dbReference>
<evidence type="ECO:0000259" key="6">
    <source>
        <dbReference type="PROSITE" id="PS50262"/>
    </source>
</evidence>
<reference evidence="7" key="1">
    <citation type="submission" date="2020-05" db="UniProtKB">
        <authorList>
            <consortium name="EnsemblMetazoa"/>
        </authorList>
    </citation>
    <scope>IDENTIFICATION</scope>
    <source>
        <strain evidence="7">BB02</strain>
    </source>
</reference>
<dbReference type="VEuPathDB" id="VectorBase:BGLB039334"/>
<accession>A0A2C9M7G4</accession>
<keyword evidence="3 5" id="KW-1133">Transmembrane helix</keyword>
<dbReference type="AlphaFoldDB" id="A0A2C9M7G4"/>
<dbReference type="InterPro" id="IPR052954">
    <property type="entry name" value="GPCR-Ligand_Int"/>
</dbReference>
<feature type="transmembrane region" description="Helical" evidence="5">
    <location>
        <begin position="219"/>
        <end position="244"/>
    </location>
</feature>
<feature type="transmembrane region" description="Helical" evidence="5">
    <location>
        <begin position="42"/>
        <end position="71"/>
    </location>
</feature>
<dbReference type="PANTHER" id="PTHR46641">
    <property type="entry name" value="FMRFAMIDE RECEPTOR-RELATED"/>
    <property type="match status" value="1"/>
</dbReference>
<evidence type="ECO:0000313" key="7">
    <source>
        <dbReference type="EnsemblMetazoa" id="BGLB039334-PA"/>
    </source>
</evidence>
<dbReference type="GO" id="GO:0016020">
    <property type="term" value="C:membrane"/>
    <property type="evidence" value="ECO:0007669"/>
    <property type="project" value="UniProtKB-SubCell"/>
</dbReference>
<dbReference type="PANTHER" id="PTHR46641:SF2">
    <property type="entry name" value="FMRFAMIDE RECEPTOR"/>
    <property type="match status" value="1"/>
</dbReference>
<dbReference type="PROSITE" id="PS50262">
    <property type="entry name" value="G_PROTEIN_RECEP_F1_2"/>
    <property type="match status" value="1"/>
</dbReference>
<feature type="transmembrane region" description="Helical" evidence="5">
    <location>
        <begin position="315"/>
        <end position="335"/>
    </location>
</feature>
<dbReference type="KEGG" id="bgt:106077758"/>
<gene>
    <name evidence="7" type="primary">106077758</name>
</gene>
<feature type="transmembrane region" description="Helical" evidence="5">
    <location>
        <begin position="83"/>
        <end position="108"/>
    </location>
</feature>
<sequence length="356" mass="39959">MNIIRFSVTACTMSYLNASRQPEEVLYPSNDVQMTESFLLTLFILINNTCLSSIIGLLGLVANVINLIVFYRHGLNSSINISLFVMAITDILSIVFVLGANLCFNPYIDQWSVPVMFAEVYYITGAWPSGASGRITLYITVYITAERCLCILFPLKVKTLITPIRSKVAMAFIVVVNTLTLVPEYSSIYLAWRYDSVRNESVLGASFTSSRPQTQGVTFLLHVFLMVIGLFSVMVLTSLLVIHLRRQTKWRMKSSSYAKQQAAYSSRDRKSQALVIVVASSVVVCYIPLVCASLVSVFEQQFAIGGKYSSIFVNTWGTIFIFGMTNSSSNILIYYKMNSKFKSTLKELFYATRFCL</sequence>
<protein>
    <recommendedName>
        <fullName evidence="6">G-protein coupled receptors family 1 profile domain-containing protein</fullName>
    </recommendedName>
</protein>
<organism evidence="7 8">
    <name type="scientific">Biomphalaria glabrata</name>
    <name type="common">Bloodfluke planorb</name>
    <name type="synonym">Freshwater snail</name>
    <dbReference type="NCBI Taxonomy" id="6526"/>
    <lineage>
        <taxon>Eukaryota</taxon>
        <taxon>Metazoa</taxon>
        <taxon>Spiralia</taxon>
        <taxon>Lophotrochozoa</taxon>
        <taxon>Mollusca</taxon>
        <taxon>Gastropoda</taxon>
        <taxon>Heterobranchia</taxon>
        <taxon>Euthyneura</taxon>
        <taxon>Panpulmonata</taxon>
        <taxon>Hygrophila</taxon>
        <taxon>Lymnaeoidea</taxon>
        <taxon>Planorbidae</taxon>
        <taxon>Biomphalaria</taxon>
    </lineage>
</organism>
<feature type="domain" description="G-protein coupled receptors family 1 profile" evidence="6">
    <location>
        <begin position="62"/>
        <end position="334"/>
    </location>
</feature>
<dbReference type="VEuPathDB" id="VectorBase:BGLAX_048353"/>
<dbReference type="InterPro" id="IPR017452">
    <property type="entry name" value="GPCR_Rhodpsn_7TM"/>
</dbReference>
<evidence type="ECO:0000256" key="4">
    <source>
        <dbReference type="ARBA" id="ARBA00023136"/>
    </source>
</evidence>
<evidence type="ECO:0000256" key="1">
    <source>
        <dbReference type="ARBA" id="ARBA00004370"/>
    </source>
</evidence>
<feature type="transmembrane region" description="Helical" evidence="5">
    <location>
        <begin position="273"/>
        <end position="295"/>
    </location>
</feature>
<name>A0A2C9M7G4_BIOGL</name>
<dbReference type="PRINTS" id="PR00237">
    <property type="entry name" value="GPCRRHODOPSN"/>
</dbReference>
<dbReference type="SUPFAM" id="SSF81321">
    <property type="entry name" value="Family A G protein-coupled receptor-like"/>
    <property type="match status" value="1"/>
</dbReference>
<evidence type="ECO:0000256" key="2">
    <source>
        <dbReference type="ARBA" id="ARBA00022692"/>
    </source>
</evidence>
<dbReference type="Proteomes" id="UP000076420">
    <property type="component" value="Unassembled WGS sequence"/>
</dbReference>
<evidence type="ECO:0000256" key="5">
    <source>
        <dbReference type="SAM" id="Phobius"/>
    </source>
</evidence>
<keyword evidence="2 5" id="KW-0812">Transmembrane</keyword>
<dbReference type="STRING" id="6526.A0A2C9M7G4"/>
<dbReference type="Pfam" id="PF00001">
    <property type="entry name" value="7tm_1"/>
    <property type="match status" value="1"/>
</dbReference>
<dbReference type="InterPro" id="IPR000276">
    <property type="entry name" value="GPCR_Rhodpsn"/>
</dbReference>
<proteinExistence type="predicted"/>
<dbReference type="EnsemblMetazoa" id="BGLB039334-RA">
    <property type="protein sequence ID" value="BGLB039334-PA"/>
    <property type="gene ID" value="BGLB039334"/>
</dbReference>
<dbReference type="GO" id="GO:0004930">
    <property type="term" value="F:G protein-coupled receptor activity"/>
    <property type="evidence" value="ECO:0007669"/>
    <property type="project" value="InterPro"/>
</dbReference>
<evidence type="ECO:0000256" key="3">
    <source>
        <dbReference type="ARBA" id="ARBA00022989"/>
    </source>
</evidence>
<feature type="transmembrane region" description="Helical" evidence="5">
    <location>
        <begin position="169"/>
        <end position="192"/>
    </location>
</feature>
<evidence type="ECO:0000313" key="8">
    <source>
        <dbReference type="Proteomes" id="UP000076420"/>
    </source>
</evidence>
<keyword evidence="4 5" id="KW-0472">Membrane</keyword>